<evidence type="ECO:0000313" key="2">
    <source>
        <dbReference type="EMBL" id="RPA89511.1"/>
    </source>
</evidence>
<organism evidence="2 3">
    <name type="scientific">Choiromyces venosus 120613-1</name>
    <dbReference type="NCBI Taxonomy" id="1336337"/>
    <lineage>
        <taxon>Eukaryota</taxon>
        <taxon>Fungi</taxon>
        <taxon>Dikarya</taxon>
        <taxon>Ascomycota</taxon>
        <taxon>Pezizomycotina</taxon>
        <taxon>Pezizomycetes</taxon>
        <taxon>Pezizales</taxon>
        <taxon>Tuberaceae</taxon>
        <taxon>Choiromyces</taxon>
    </lineage>
</organism>
<dbReference type="EMBL" id="ML120574">
    <property type="protein sequence ID" value="RPA89511.1"/>
    <property type="molecule type" value="Genomic_DNA"/>
</dbReference>
<evidence type="ECO:0000313" key="3">
    <source>
        <dbReference type="Proteomes" id="UP000276215"/>
    </source>
</evidence>
<evidence type="ECO:0000256" key="1">
    <source>
        <dbReference type="SAM" id="MobiDB-lite"/>
    </source>
</evidence>
<feature type="compositionally biased region" description="Low complexity" evidence="1">
    <location>
        <begin position="13"/>
        <end position="25"/>
    </location>
</feature>
<name>A0A3N4IYX7_9PEZI</name>
<sequence>MFDANGDPIVPFASPASPASTPDAPTELASDWDYVSSGLTLQIDAAKNIFRFNHDLPVYGTAFGVEVSTGSLLYEQLVNRINQRGRLNKRCTARKRGTKAERQRKEYLKRRKEDYGLDIEGLVMRYITDLEETMIDVFGPEESCMLCDLNLEMDLEMEELENEFDS</sequence>
<dbReference type="AlphaFoldDB" id="A0A3N4IYX7"/>
<reference evidence="2 3" key="1">
    <citation type="journal article" date="2018" name="Nat. Ecol. Evol.">
        <title>Pezizomycetes genomes reveal the molecular basis of ectomycorrhizal truffle lifestyle.</title>
        <authorList>
            <person name="Murat C."/>
            <person name="Payen T."/>
            <person name="Noel B."/>
            <person name="Kuo A."/>
            <person name="Morin E."/>
            <person name="Chen J."/>
            <person name="Kohler A."/>
            <person name="Krizsan K."/>
            <person name="Balestrini R."/>
            <person name="Da Silva C."/>
            <person name="Montanini B."/>
            <person name="Hainaut M."/>
            <person name="Levati E."/>
            <person name="Barry K.W."/>
            <person name="Belfiori B."/>
            <person name="Cichocki N."/>
            <person name="Clum A."/>
            <person name="Dockter R.B."/>
            <person name="Fauchery L."/>
            <person name="Guy J."/>
            <person name="Iotti M."/>
            <person name="Le Tacon F."/>
            <person name="Lindquist E.A."/>
            <person name="Lipzen A."/>
            <person name="Malagnac F."/>
            <person name="Mello A."/>
            <person name="Molinier V."/>
            <person name="Miyauchi S."/>
            <person name="Poulain J."/>
            <person name="Riccioni C."/>
            <person name="Rubini A."/>
            <person name="Sitrit Y."/>
            <person name="Splivallo R."/>
            <person name="Traeger S."/>
            <person name="Wang M."/>
            <person name="Zifcakova L."/>
            <person name="Wipf D."/>
            <person name="Zambonelli A."/>
            <person name="Paolocci F."/>
            <person name="Nowrousian M."/>
            <person name="Ottonello S."/>
            <person name="Baldrian P."/>
            <person name="Spatafora J.W."/>
            <person name="Henrissat B."/>
            <person name="Nagy L.G."/>
            <person name="Aury J.M."/>
            <person name="Wincker P."/>
            <person name="Grigoriev I.V."/>
            <person name="Bonfante P."/>
            <person name="Martin F.M."/>
        </authorList>
    </citation>
    <scope>NUCLEOTIDE SEQUENCE [LARGE SCALE GENOMIC DNA]</scope>
    <source>
        <strain evidence="2 3">120613-1</strain>
    </source>
</reference>
<accession>A0A3N4IYX7</accession>
<proteinExistence type="predicted"/>
<gene>
    <name evidence="2" type="ORF">L873DRAFT_1849263</name>
</gene>
<dbReference type="Proteomes" id="UP000276215">
    <property type="component" value="Unassembled WGS sequence"/>
</dbReference>
<feature type="region of interest" description="Disordered" evidence="1">
    <location>
        <begin position="1"/>
        <end position="25"/>
    </location>
</feature>
<keyword evidence="3" id="KW-1185">Reference proteome</keyword>
<protein>
    <submittedName>
        <fullName evidence="2">Uncharacterized protein</fullName>
    </submittedName>
</protein>